<name>A0AA40HPM5_CNENI</name>
<keyword evidence="5 11" id="KW-0418">Kinase</keyword>
<evidence type="ECO:0000256" key="8">
    <source>
        <dbReference type="ARBA" id="ARBA00023400"/>
    </source>
</evidence>
<evidence type="ECO:0000256" key="3">
    <source>
        <dbReference type="ARBA" id="ARBA00022679"/>
    </source>
</evidence>
<comment type="catalytic activity">
    <reaction evidence="8">
        <text>1-octadecanoyl-2-(5Z,8Z,11Z,14Z-eicosatetraenoyl)-sn-glycerol + ATP = 1-octadecanoyl-2-(5Z,8Z,11Z,14Z-eicosatetraenoyl)-sn-glycero-3-phosphate + ADP + H(+)</text>
        <dbReference type="Rhea" id="RHEA:40323"/>
        <dbReference type="ChEBI" id="CHEBI:15378"/>
        <dbReference type="ChEBI" id="CHEBI:30616"/>
        <dbReference type="ChEBI" id="CHEBI:75728"/>
        <dbReference type="ChEBI" id="CHEBI:77091"/>
        <dbReference type="ChEBI" id="CHEBI:456216"/>
    </reaction>
    <physiologicalReaction direction="left-to-right" evidence="8">
        <dbReference type="Rhea" id="RHEA:40324"/>
    </physiologicalReaction>
</comment>
<evidence type="ECO:0000313" key="14">
    <source>
        <dbReference type="EMBL" id="KAK1335109.1"/>
    </source>
</evidence>
<dbReference type="Pfam" id="PF12796">
    <property type="entry name" value="Ank_2"/>
    <property type="match status" value="1"/>
</dbReference>
<dbReference type="Gene3D" id="2.60.200.40">
    <property type="match status" value="1"/>
</dbReference>
<dbReference type="FunFam" id="1.25.40.20:FF:000061">
    <property type="entry name" value="Diacylglycerol kinase"/>
    <property type="match status" value="1"/>
</dbReference>
<evidence type="ECO:0000256" key="12">
    <source>
        <dbReference type="SAM" id="MobiDB-lite"/>
    </source>
</evidence>
<evidence type="ECO:0000256" key="2">
    <source>
        <dbReference type="ARBA" id="ARBA00009280"/>
    </source>
</evidence>
<dbReference type="InterPro" id="IPR056383">
    <property type="entry name" value="DGKI-like_dom"/>
</dbReference>
<dbReference type="InterPro" id="IPR001206">
    <property type="entry name" value="Diacylglycerol_kinase_cat_dom"/>
</dbReference>
<evidence type="ECO:0000256" key="4">
    <source>
        <dbReference type="ARBA" id="ARBA00022741"/>
    </source>
</evidence>
<dbReference type="CDD" id="cd20896">
    <property type="entry name" value="C1_DGKiota_rpt2"/>
    <property type="match status" value="1"/>
</dbReference>
<dbReference type="GO" id="GO:0005524">
    <property type="term" value="F:ATP binding"/>
    <property type="evidence" value="ECO:0007669"/>
    <property type="project" value="UniProtKB-KW"/>
</dbReference>
<comment type="similarity">
    <text evidence="2 11">Belongs to the eukaryotic diacylglycerol kinase family.</text>
</comment>
<dbReference type="InterPro" id="IPR047487">
    <property type="entry name" value="C1_DGKiota_rpt2"/>
</dbReference>
<dbReference type="GO" id="GO:0005886">
    <property type="term" value="C:plasma membrane"/>
    <property type="evidence" value="ECO:0007669"/>
    <property type="project" value="TreeGrafter"/>
</dbReference>
<proteinExistence type="inferred from homology"/>
<dbReference type="PROSITE" id="PS50088">
    <property type="entry name" value="ANK_REPEAT"/>
    <property type="match status" value="1"/>
</dbReference>
<feature type="domain" description="DAGKc" evidence="13">
    <location>
        <begin position="403"/>
        <end position="521"/>
    </location>
</feature>
<dbReference type="PANTHER" id="PTHR11255">
    <property type="entry name" value="DIACYLGLYCEROL KINASE"/>
    <property type="match status" value="1"/>
</dbReference>
<dbReference type="Pfam" id="PF23578">
    <property type="entry name" value="DGKI"/>
    <property type="match status" value="1"/>
</dbReference>
<evidence type="ECO:0000256" key="1">
    <source>
        <dbReference type="ARBA" id="ARBA00005175"/>
    </source>
</evidence>
<comment type="pathway">
    <text evidence="1">Lipid metabolism; glycerolipid metabolism.</text>
</comment>
<evidence type="ECO:0000256" key="5">
    <source>
        <dbReference type="ARBA" id="ARBA00022777"/>
    </source>
</evidence>
<keyword evidence="3 11" id="KW-0808">Transferase</keyword>
<comment type="catalytic activity">
    <reaction evidence="9">
        <text>a 1,2-diacyl-sn-glycerol + ATP = a 1,2-diacyl-sn-glycero-3-phosphate + ADP + H(+)</text>
        <dbReference type="Rhea" id="RHEA:10272"/>
        <dbReference type="ChEBI" id="CHEBI:15378"/>
        <dbReference type="ChEBI" id="CHEBI:17815"/>
        <dbReference type="ChEBI" id="CHEBI:30616"/>
        <dbReference type="ChEBI" id="CHEBI:58608"/>
        <dbReference type="ChEBI" id="CHEBI:456216"/>
        <dbReference type="EC" id="2.7.1.107"/>
    </reaction>
    <physiologicalReaction direction="left-to-right" evidence="9">
        <dbReference type="Rhea" id="RHEA:10273"/>
    </physiologicalReaction>
</comment>
<dbReference type="InterPro" id="IPR037607">
    <property type="entry name" value="DGK"/>
</dbReference>
<dbReference type="InterPro" id="IPR016064">
    <property type="entry name" value="NAD/diacylglycerol_kinase_sf"/>
</dbReference>
<comment type="catalytic activity">
    <reaction evidence="7">
        <text>1,2-di-(9Z-octadecenoyl)-sn-glycerol + ATP = 1,2-di-(9Z-octadecenoyl)-sn-glycero-3-phosphate + ADP + H(+)</text>
        <dbReference type="Rhea" id="RHEA:40327"/>
        <dbReference type="ChEBI" id="CHEBI:15378"/>
        <dbReference type="ChEBI" id="CHEBI:30616"/>
        <dbReference type="ChEBI" id="CHEBI:52333"/>
        <dbReference type="ChEBI" id="CHEBI:74546"/>
        <dbReference type="ChEBI" id="CHEBI:456216"/>
    </reaction>
    <physiologicalReaction direction="left-to-right" evidence="7">
        <dbReference type="Rhea" id="RHEA:40328"/>
    </physiologicalReaction>
</comment>
<keyword evidence="15" id="KW-1185">Reference proteome</keyword>
<feature type="compositionally biased region" description="Basic residues" evidence="12">
    <location>
        <begin position="293"/>
        <end position="308"/>
    </location>
</feature>
<dbReference type="InterPro" id="IPR002110">
    <property type="entry name" value="Ankyrin_rpt"/>
</dbReference>
<dbReference type="EMBL" id="JAULJE010000014">
    <property type="protein sequence ID" value="KAK1335109.1"/>
    <property type="molecule type" value="Genomic_DNA"/>
</dbReference>
<dbReference type="Pfam" id="PF00781">
    <property type="entry name" value="DAGK_cat"/>
    <property type="match status" value="1"/>
</dbReference>
<dbReference type="Gene3D" id="1.25.40.20">
    <property type="entry name" value="Ankyrin repeat-containing domain"/>
    <property type="match status" value="1"/>
</dbReference>
<evidence type="ECO:0000313" key="15">
    <source>
        <dbReference type="Proteomes" id="UP001177744"/>
    </source>
</evidence>
<evidence type="ECO:0000259" key="13">
    <source>
        <dbReference type="PROSITE" id="PS50146"/>
    </source>
</evidence>
<dbReference type="EC" id="2.7.1.107" evidence="11"/>
<dbReference type="Gene3D" id="2.30.30.850">
    <property type="match status" value="1"/>
</dbReference>
<dbReference type="AlphaFoldDB" id="A0AA40HPM5"/>
<feature type="region of interest" description="Disordered" evidence="12">
    <location>
        <begin position="351"/>
        <end position="385"/>
    </location>
</feature>
<comment type="caution">
    <text evidence="14">The sequence shown here is derived from an EMBL/GenBank/DDBJ whole genome shotgun (WGS) entry which is preliminary data.</text>
</comment>
<feature type="repeat" description="ANK" evidence="10">
    <location>
        <begin position="1167"/>
        <end position="1199"/>
    </location>
</feature>
<dbReference type="FunFam" id="3.40.50.10330:FF:000002">
    <property type="entry name" value="Diacylglycerol kinase"/>
    <property type="match status" value="1"/>
</dbReference>
<dbReference type="GO" id="GO:0004143">
    <property type="term" value="F:ATP-dependent diacylglycerol kinase activity"/>
    <property type="evidence" value="ECO:0007669"/>
    <property type="project" value="UniProtKB-EC"/>
</dbReference>
<dbReference type="Proteomes" id="UP001177744">
    <property type="component" value="Unassembled WGS sequence"/>
</dbReference>
<dbReference type="GO" id="GO:0098978">
    <property type="term" value="C:glutamatergic synapse"/>
    <property type="evidence" value="ECO:0007669"/>
    <property type="project" value="TreeGrafter"/>
</dbReference>
<dbReference type="GO" id="GO:0007200">
    <property type="term" value="P:phospholipase C-activating G protein-coupled receptor signaling pathway"/>
    <property type="evidence" value="ECO:0007669"/>
    <property type="project" value="InterPro"/>
</dbReference>
<gene>
    <name evidence="14" type="ORF">QTO34_004689</name>
</gene>
<protein>
    <recommendedName>
        <fullName evidence="11">Diacylglycerol kinase</fullName>
        <shortName evidence="11">DAG kinase</shortName>
        <ecNumber evidence="11">2.7.1.107</ecNumber>
    </recommendedName>
</protein>
<dbReference type="PANTHER" id="PTHR11255:SF92">
    <property type="entry name" value="DIACYLGLYCEROL KINASE IOTA"/>
    <property type="match status" value="1"/>
</dbReference>
<dbReference type="InterPro" id="IPR000756">
    <property type="entry name" value="Diacylglycerol_kin_accessory"/>
</dbReference>
<dbReference type="SMART" id="SM00248">
    <property type="entry name" value="ANK"/>
    <property type="match status" value="2"/>
</dbReference>
<dbReference type="InterPro" id="IPR017438">
    <property type="entry name" value="ATP-NAD_kinase_N"/>
</dbReference>
<dbReference type="SUPFAM" id="SSF48403">
    <property type="entry name" value="Ankyrin repeat"/>
    <property type="match status" value="1"/>
</dbReference>
<evidence type="ECO:0000256" key="7">
    <source>
        <dbReference type="ARBA" id="ARBA00023371"/>
    </source>
</evidence>
<sequence length="1233" mass="135921">MGQVYPLPEEVPPSFVIMYSRPSPILPRYTQRATHKLVRDALPVPTADPIHPFQPRDSVWGHYTVILSTPTAIKINGVQTWLHHSQLLHQETAWILTTTLGAPLSYRQVPDTGLTAGKRSCNWASLSCGHSPQVPGRRSTKPGWGLGSSPASCHSRTSSCCAGSKQTAGWSPMSWRNFVRHHWVHRRRQEGKCKQCGKKCQGSGMAQREKLNSELPGLDQSLAEGFQQKFSFHSKEIVAISCSWCKQAFHNKVTCFMLHQIEEPCSLGAHAAVIVPPTWIIKVKKPQNSLKASNRKKKRTSFKRKASKRGTEENKGRPFVIKPISSPLMKPLLVFVNPKSGGNQGVRTLTGRQAHGKAGPGCSMHLPLESPSPLSPPATQGRPEAQASLRCRLPNCPGPSEAQGTKVLQMFMWYLNPRQVFDLSQEGPKDALELYRKVPNLRILACGGDGTVGWILSILDELQLSPQPPVGVLPLGTGNDLARTLNWGGGYTDEPVSKILCQVEDGTIVQLDRWNLHVERNPDLPPEELEDGVCKLPLNVFNNYFSLGFDAHVTLEFHESREQRSPTVVYGPLVVHEVRKCDGTDLTPKIQELKFQCIVFLNIPRYCAGTMPWGNPGDHHDFEPQRHDDGYIEVIGFTMASLAALQVGGHGERLHQCREVMLLTYKSIPMQVDGEPCRLAPAMIRISLRNQANMVQKSKRRTSMPLLNESYFQRTGQAPRDQCCWHNPNSTTGLLEVGLGHCGRFPSLDTLQGRKDIRAATRWLLTTGANVQAADLRRVSAPPGSFTIPQSIPDRLRIRVNKISLQDYEGFHYDKEKLREACGEKIQSCKRQAAACTAAAAALGPPHLHPRHCRRPRPAPPRSALMAGGQWKTAAGGKLVPAATQLATPSSATSVFRQPHGSFRSVGRLGWRSGGWTVHDKVLADLVSGIALFLAIDGNLHAVSSNAIPLGILVVRGDCDLETCRMYIDRLQEDSDPSAQCHPELRGPMNLLLGGATSADRFYRIDRSQEHLHFVMEISQDEVFILDPDMALSQQAGTPPGMPDLVVEQASGMSDWWNPSLRRRMLSDSGLGMITPRFEDSDMKDLSHSHALQSPVSSEDHAILQAVIAGDLMKLIESYKNGGSLLIQGPDHCSLLHHAAKTGNGEIVKYILDHGPSELLDMADSETGETALHKAACQRNRAVCQLLVDAGASLRKTDSKNSNPEPEPWTTLDVERDSNTQVGTIIHKARILG</sequence>
<organism evidence="14 15">
    <name type="scientific">Cnephaeus nilssonii</name>
    <name type="common">Northern bat</name>
    <name type="synonym">Eptesicus nilssonii</name>
    <dbReference type="NCBI Taxonomy" id="3371016"/>
    <lineage>
        <taxon>Eukaryota</taxon>
        <taxon>Metazoa</taxon>
        <taxon>Chordata</taxon>
        <taxon>Craniata</taxon>
        <taxon>Vertebrata</taxon>
        <taxon>Euteleostomi</taxon>
        <taxon>Mammalia</taxon>
        <taxon>Eutheria</taxon>
        <taxon>Laurasiatheria</taxon>
        <taxon>Chiroptera</taxon>
        <taxon>Yangochiroptera</taxon>
        <taxon>Vespertilionidae</taxon>
        <taxon>Cnephaeus</taxon>
    </lineage>
</organism>
<dbReference type="SMART" id="SM00045">
    <property type="entry name" value="DAGKa"/>
    <property type="match status" value="1"/>
</dbReference>
<dbReference type="PROSITE" id="PS50146">
    <property type="entry name" value="DAGK"/>
    <property type="match status" value="1"/>
</dbReference>
<dbReference type="Gene3D" id="3.40.50.10330">
    <property type="entry name" value="Probable inorganic polyphosphate/atp-NAD kinase, domain 1"/>
    <property type="match status" value="1"/>
</dbReference>
<dbReference type="SUPFAM" id="SSF111331">
    <property type="entry name" value="NAD kinase/diacylglycerol kinase-like"/>
    <property type="match status" value="1"/>
</dbReference>
<evidence type="ECO:0000256" key="10">
    <source>
        <dbReference type="PROSITE-ProRule" id="PRU00023"/>
    </source>
</evidence>
<keyword evidence="4 11" id="KW-0547">Nucleotide-binding</keyword>
<evidence type="ECO:0000256" key="6">
    <source>
        <dbReference type="ARBA" id="ARBA00022840"/>
    </source>
</evidence>
<dbReference type="InterPro" id="IPR036770">
    <property type="entry name" value="Ankyrin_rpt-contain_sf"/>
</dbReference>
<feature type="non-terminal residue" evidence="14">
    <location>
        <position position="1233"/>
    </location>
</feature>
<dbReference type="SMART" id="SM00046">
    <property type="entry name" value="DAGKc"/>
    <property type="match status" value="1"/>
</dbReference>
<evidence type="ECO:0000256" key="11">
    <source>
        <dbReference type="RuleBase" id="RU361128"/>
    </source>
</evidence>
<feature type="region of interest" description="Disordered" evidence="12">
    <location>
        <begin position="287"/>
        <end position="319"/>
    </location>
</feature>
<evidence type="ECO:0000256" key="9">
    <source>
        <dbReference type="ARBA" id="ARBA00023411"/>
    </source>
</evidence>
<accession>A0AA40HPM5</accession>
<dbReference type="PROSITE" id="PS50297">
    <property type="entry name" value="ANK_REP_REGION"/>
    <property type="match status" value="1"/>
</dbReference>
<dbReference type="Pfam" id="PF00609">
    <property type="entry name" value="DAGK_acc"/>
    <property type="match status" value="2"/>
</dbReference>
<keyword evidence="10" id="KW-0040">ANK repeat</keyword>
<keyword evidence="6 11" id="KW-0067">ATP-binding</keyword>
<reference evidence="14" key="1">
    <citation type="submission" date="2023-06" db="EMBL/GenBank/DDBJ databases">
        <title>Reference genome for the Northern bat (Eptesicus nilssonii), a most northern bat species.</title>
        <authorList>
            <person name="Laine V.N."/>
            <person name="Pulliainen A.T."/>
            <person name="Lilley T.M."/>
        </authorList>
    </citation>
    <scope>NUCLEOTIDE SEQUENCE</scope>
    <source>
        <strain evidence="14">BLF_Eptnil</strain>
        <tissue evidence="14">Kidney</tissue>
    </source>
</reference>